<keyword evidence="3" id="KW-1185">Reference proteome</keyword>
<evidence type="ECO:0000313" key="2">
    <source>
        <dbReference type="EMBL" id="KZV79371.1"/>
    </source>
</evidence>
<feature type="chain" id="PRO_5007855398" evidence="1">
    <location>
        <begin position="27"/>
        <end position="184"/>
    </location>
</feature>
<sequence length="184" mass="20348">MASSRSLNAFTTIFYSALVLAGAANGLKNITINDNNARIKYSPAKIVAESECKARPDNPECKGNWWIEHQGATDIHDTFGPNTACEFAFKGSAFYVYGVTLDYGANGFFSLDDGAPEQVSFHSHNQGPNHGVLIWAKTGLDATRTHTFHLTYDNSSFGVNRYWLGIDYFQYTVADDSQDRTDVL</sequence>
<dbReference type="Proteomes" id="UP000077266">
    <property type="component" value="Unassembled WGS sequence"/>
</dbReference>
<feature type="signal peptide" evidence="1">
    <location>
        <begin position="1"/>
        <end position="26"/>
    </location>
</feature>
<proteinExistence type="predicted"/>
<reference evidence="2 3" key="1">
    <citation type="journal article" date="2016" name="Mol. Biol. Evol.">
        <title>Comparative Genomics of Early-Diverging Mushroom-Forming Fungi Provides Insights into the Origins of Lignocellulose Decay Capabilities.</title>
        <authorList>
            <person name="Nagy L.G."/>
            <person name="Riley R."/>
            <person name="Tritt A."/>
            <person name="Adam C."/>
            <person name="Daum C."/>
            <person name="Floudas D."/>
            <person name="Sun H."/>
            <person name="Yadav J.S."/>
            <person name="Pangilinan J."/>
            <person name="Larsson K.H."/>
            <person name="Matsuura K."/>
            <person name="Barry K."/>
            <person name="Labutti K."/>
            <person name="Kuo R."/>
            <person name="Ohm R.A."/>
            <person name="Bhattacharya S.S."/>
            <person name="Shirouzu T."/>
            <person name="Yoshinaga Y."/>
            <person name="Martin F.M."/>
            <person name="Grigoriev I.V."/>
            <person name="Hibbett D.S."/>
        </authorList>
    </citation>
    <scope>NUCLEOTIDE SEQUENCE [LARGE SCALE GENOMIC DNA]</scope>
    <source>
        <strain evidence="2 3">HHB12029</strain>
    </source>
</reference>
<protein>
    <submittedName>
        <fullName evidence="2">Uncharacterized protein</fullName>
    </submittedName>
</protein>
<organism evidence="2 3">
    <name type="scientific">Exidia glandulosa HHB12029</name>
    <dbReference type="NCBI Taxonomy" id="1314781"/>
    <lineage>
        <taxon>Eukaryota</taxon>
        <taxon>Fungi</taxon>
        <taxon>Dikarya</taxon>
        <taxon>Basidiomycota</taxon>
        <taxon>Agaricomycotina</taxon>
        <taxon>Agaricomycetes</taxon>
        <taxon>Auriculariales</taxon>
        <taxon>Exidiaceae</taxon>
        <taxon>Exidia</taxon>
    </lineage>
</organism>
<evidence type="ECO:0000256" key="1">
    <source>
        <dbReference type="SAM" id="SignalP"/>
    </source>
</evidence>
<dbReference type="AlphaFoldDB" id="A0A165ASY0"/>
<keyword evidence="1" id="KW-0732">Signal</keyword>
<dbReference type="OrthoDB" id="3004867at2759"/>
<dbReference type="EMBL" id="KV426631">
    <property type="protein sequence ID" value="KZV79371.1"/>
    <property type="molecule type" value="Genomic_DNA"/>
</dbReference>
<evidence type="ECO:0000313" key="3">
    <source>
        <dbReference type="Proteomes" id="UP000077266"/>
    </source>
</evidence>
<accession>A0A165ASY0</accession>
<dbReference type="InParanoid" id="A0A165ASY0"/>
<name>A0A165ASY0_EXIGL</name>
<dbReference type="Gene3D" id="2.60.120.260">
    <property type="entry name" value="Galactose-binding domain-like"/>
    <property type="match status" value="1"/>
</dbReference>
<gene>
    <name evidence="2" type="ORF">EXIGLDRAFT_846613</name>
</gene>